<feature type="coiled-coil region" evidence="13">
    <location>
        <begin position="515"/>
        <end position="556"/>
    </location>
</feature>
<feature type="compositionally biased region" description="Basic and acidic residues" evidence="14">
    <location>
        <begin position="105"/>
        <end position="120"/>
    </location>
</feature>
<dbReference type="GO" id="GO:0003684">
    <property type="term" value="F:damaged DNA binding"/>
    <property type="evidence" value="ECO:0007669"/>
    <property type="project" value="TreeGrafter"/>
</dbReference>
<keyword evidence="7" id="KW-0067">ATP-binding</keyword>
<evidence type="ECO:0000256" key="13">
    <source>
        <dbReference type="SAM" id="Coils"/>
    </source>
</evidence>
<reference evidence="16" key="2">
    <citation type="submission" date="2025-05" db="UniProtKB">
        <authorList>
            <consortium name="Ensembl"/>
        </authorList>
    </citation>
    <scope>IDENTIFICATION</scope>
</reference>
<feature type="compositionally biased region" description="Basic residues" evidence="14">
    <location>
        <begin position="55"/>
        <end position="65"/>
    </location>
</feature>
<evidence type="ECO:0000256" key="3">
    <source>
        <dbReference type="ARBA" id="ARBA00006793"/>
    </source>
</evidence>
<dbReference type="GO" id="GO:0030915">
    <property type="term" value="C:Smc5-Smc6 complex"/>
    <property type="evidence" value="ECO:0007669"/>
    <property type="project" value="TreeGrafter"/>
</dbReference>
<evidence type="ECO:0000256" key="5">
    <source>
        <dbReference type="ARBA" id="ARBA00022741"/>
    </source>
</evidence>
<keyword evidence="5" id="KW-0547">Nucleotide-binding</keyword>
<dbReference type="GO" id="GO:0003697">
    <property type="term" value="F:single-stranded DNA binding"/>
    <property type="evidence" value="ECO:0007669"/>
    <property type="project" value="TreeGrafter"/>
</dbReference>
<dbReference type="SUPFAM" id="SSF52540">
    <property type="entry name" value="P-loop containing nucleoside triphosphate hydrolases"/>
    <property type="match status" value="2"/>
</dbReference>
<dbReference type="PANTHER" id="PTHR19306">
    <property type="entry name" value="STRUCTURAL MAINTENANCE OF CHROMOSOMES 5,6 SMC5, SMC6"/>
    <property type="match status" value="1"/>
</dbReference>
<evidence type="ECO:0000256" key="6">
    <source>
        <dbReference type="ARBA" id="ARBA00022763"/>
    </source>
</evidence>
<dbReference type="Ensembl" id="ENSSHAT00000036313.1">
    <property type="protein sequence ID" value="ENSSHAP00000038582.1"/>
    <property type="gene ID" value="ENSSHAG00000028800.1"/>
</dbReference>
<keyword evidence="17" id="KW-1185">Reference proteome</keyword>
<feature type="domain" description="Rad50/SbcC-type AAA" evidence="15">
    <location>
        <begin position="148"/>
        <end position="341"/>
    </location>
</feature>
<evidence type="ECO:0000256" key="10">
    <source>
        <dbReference type="ARBA" id="ARBA00023172"/>
    </source>
</evidence>
<dbReference type="Pfam" id="PF13476">
    <property type="entry name" value="AAA_23"/>
    <property type="match status" value="1"/>
</dbReference>
<evidence type="ECO:0000256" key="12">
    <source>
        <dbReference type="ARBA" id="ARBA00023242"/>
    </source>
</evidence>
<keyword evidence="6" id="KW-0227">DNA damage</keyword>
<feature type="coiled-coil region" evidence="13">
    <location>
        <begin position="908"/>
        <end position="990"/>
    </location>
</feature>
<evidence type="ECO:0000313" key="17">
    <source>
        <dbReference type="Proteomes" id="UP000007648"/>
    </source>
</evidence>
<feature type="coiled-coil region" evidence="13">
    <location>
        <begin position="793"/>
        <end position="868"/>
    </location>
</feature>
<comment type="subcellular location">
    <subcellularLocation>
        <location evidence="2">Chromosome</location>
        <location evidence="2">Telomere</location>
    </subcellularLocation>
    <subcellularLocation>
        <location evidence="1">Nucleus</location>
    </subcellularLocation>
</comment>
<dbReference type="Ensembl" id="ENSSHAT00000030841.1">
    <property type="protein sequence ID" value="ENSSHAP00000028279.1"/>
    <property type="gene ID" value="ENSSHAG00000028800.1"/>
</dbReference>
<evidence type="ECO:0000313" key="16">
    <source>
        <dbReference type="Ensembl" id="ENSSHAP00000038582.1"/>
    </source>
</evidence>
<dbReference type="GO" id="GO:0000781">
    <property type="term" value="C:chromosome, telomeric region"/>
    <property type="evidence" value="ECO:0007669"/>
    <property type="project" value="UniProtKB-SubCell"/>
</dbReference>
<accession>A0A7N4PJV4</accession>
<evidence type="ECO:0000256" key="9">
    <source>
        <dbReference type="ARBA" id="ARBA00023054"/>
    </source>
</evidence>
<dbReference type="GO" id="GO:0005524">
    <property type="term" value="F:ATP binding"/>
    <property type="evidence" value="ECO:0007669"/>
    <property type="project" value="UniProtKB-KW"/>
</dbReference>
<evidence type="ECO:0000256" key="14">
    <source>
        <dbReference type="SAM" id="MobiDB-lite"/>
    </source>
</evidence>
<dbReference type="GO" id="GO:0035861">
    <property type="term" value="C:site of double-strand break"/>
    <property type="evidence" value="ECO:0007669"/>
    <property type="project" value="TreeGrafter"/>
</dbReference>
<dbReference type="GO" id="GO:0005634">
    <property type="term" value="C:nucleus"/>
    <property type="evidence" value="ECO:0007669"/>
    <property type="project" value="UniProtKB-SubCell"/>
</dbReference>
<name>A0A7N4PJV4_SARHA</name>
<dbReference type="InterPro" id="IPR027417">
    <property type="entry name" value="P-loop_NTPase"/>
</dbReference>
<evidence type="ECO:0000259" key="15">
    <source>
        <dbReference type="Pfam" id="PF13476"/>
    </source>
</evidence>
<evidence type="ECO:0000256" key="8">
    <source>
        <dbReference type="ARBA" id="ARBA00022895"/>
    </source>
</evidence>
<feature type="compositionally biased region" description="Basic and acidic residues" evidence="14">
    <location>
        <begin position="1"/>
        <end position="10"/>
    </location>
</feature>
<proteinExistence type="inferred from homology"/>
<keyword evidence="8" id="KW-0779">Telomere</keyword>
<keyword evidence="4" id="KW-0158">Chromosome</keyword>
<feature type="coiled-coil region" evidence="13">
    <location>
        <begin position="414"/>
        <end position="489"/>
    </location>
</feature>
<dbReference type="InterPro" id="IPR038729">
    <property type="entry name" value="Rad50/SbcC_AAA"/>
</dbReference>
<evidence type="ECO:0000256" key="4">
    <source>
        <dbReference type="ARBA" id="ARBA00022454"/>
    </source>
</evidence>
<dbReference type="GeneTree" id="ENSGT00550000074816"/>
<feature type="region of interest" description="Disordered" evidence="14">
    <location>
        <begin position="1"/>
        <end position="120"/>
    </location>
</feature>
<keyword evidence="10" id="KW-0233">DNA recombination</keyword>
<keyword evidence="12" id="KW-0539">Nucleus</keyword>
<evidence type="ECO:0000256" key="7">
    <source>
        <dbReference type="ARBA" id="ARBA00022840"/>
    </source>
</evidence>
<dbReference type="Proteomes" id="UP000007648">
    <property type="component" value="Unassembled WGS sequence"/>
</dbReference>
<dbReference type="PANTHER" id="PTHR19306:SF6">
    <property type="entry name" value="STRUCTURAL MAINTENANCE OF CHROMOSOMES PROTEIN 6"/>
    <property type="match status" value="1"/>
</dbReference>
<dbReference type="GO" id="GO:0016887">
    <property type="term" value="F:ATP hydrolysis activity"/>
    <property type="evidence" value="ECO:0007669"/>
    <property type="project" value="InterPro"/>
</dbReference>
<sequence length="1164" mass="133530">MALRRDRQEPVEDPPLRPQGEEAARGEREKVAGGREGEEEGGRKEEKVERSRGGMAKRRRRKRRGGGGSERDDGRVIPTPMQACSVPDATAQRKENRVPPAASEEQPRARPGPEGDGRKCQERFPIQRWSNRSDVSVQVSGGGGIIKSIQLENFMCYGALGPVKFGSNVNFVAGSWGKSALLTALIVGLGGKSLGSSLRQFVKDGETSAIVSITIRNTGDCAFKSELYGDSITVQQRISVSGTASYKLKDQGKKLISSKKAELMAILEHFNIQVDNPAFILSQEMGRQLLQTRHGGERYKFFLKVTPLEQMNADYLSILEKKARTQSQIEQGEEQLQELKRQGIEIEKCFCSMVAARKRVEDLKHEMAWAVVTESEKQIEDMKKNINVGNQHTFILNQKLEACKVQFNEAAKKFKDIQDNLQYLTKEAVALETKCTQAKEEIIKKEKAYKEAEVLYNSFQHRYKELDKAKQHCNQIEELKKNMEIAKLNKQEKMFMLREKVKNFRDQEDSLIQMVIQLEKTIKKDNEEQARLRQEMSNMQQMLNNEQQQLNRLKECKTDPLKRFEPQIIALLEAVDNAHRQGQFTSKPVGPLGAYIHLRDPEFALAIESCLKGLLLAFCCDNHKDEQVLQGLMKRFYPPGSPRPQIIVSAFEQEAYDVTDRAAFHPEFPTVLTALEIDNAVVANALIDIRGIESVLLIKSNSLARTVMQAQKPPKNCTEVFTADGDQVLERRYYSCEKLRPTYLIDVDLEISHLEKEMANTMARLSVFQQHICTLKNDTRKNQETINNHHLHLKEIKVRVTQIITQIRDLENEEKESVDISIVEKGAQEIKLQMKQIEEKMKMQKEEMKNLRKQKVDAEQRQKNIKINICHISELIESVKKELLQVNLEVDAEKRYLLLSQGRLKQHLDSLQIKKKELTTKEKELEKEIAQAKYICPERKEVNKTASALEKEISLLKQKIKSENSRHRSREEIIRQYQEIKERYQILDVKVRNLKNCIKSLDQTSKQKYELCQQLKRSFALRCKSYFEDLISQCSYSGEMSFDHKNESLTVRVQPTQGNKAVFGDVQFQSESEISFSNFFFLLTLWSVTESPFRCLDAFDSYMDPISRRIAMDMILSIAHSQQCQQFILLTPQNTNSLPLSPLTKVFRLPDTGRGQPVSQVEEA</sequence>
<protein>
    <recommendedName>
        <fullName evidence="15">Rad50/SbcC-type AAA domain-containing protein</fullName>
    </recommendedName>
</protein>
<dbReference type="Gene3D" id="3.40.50.300">
    <property type="entry name" value="P-loop containing nucleotide triphosphate hydrolases"/>
    <property type="match status" value="2"/>
</dbReference>
<reference evidence="16 17" key="1">
    <citation type="journal article" date="2011" name="Proc. Natl. Acad. Sci. U.S.A.">
        <title>Genetic diversity and population structure of the endangered marsupial Sarcophilus harrisii (Tasmanian devil).</title>
        <authorList>
            <person name="Miller W."/>
            <person name="Hayes V.M."/>
            <person name="Ratan A."/>
            <person name="Petersen D.C."/>
            <person name="Wittekindt N.E."/>
            <person name="Miller J."/>
            <person name="Walenz B."/>
            <person name="Knight J."/>
            <person name="Qi J."/>
            <person name="Zhao F."/>
            <person name="Wang Q."/>
            <person name="Bedoya-Reina O.C."/>
            <person name="Katiyar N."/>
            <person name="Tomsho L.P."/>
            <person name="Kasson L.M."/>
            <person name="Hardie R.A."/>
            <person name="Woodbridge P."/>
            <person name="Tindall E.A."/>
            <person name="Bertelsen M.F."/>
            <person name="Dixon D."/>
            <person name="Pyecroft S."/>
            <person name="Helgen K.M."/>
            <person name="Lesk A.M."/>
            <person name="Pringle T.H."/>
            <person name="Patterson N."/>
            <person name="Zhang Y."/>
            <person name="Kreiss A."/>
            <person name="Woods G.M."/>
            <person name="Jones M.E."/>
            <person name="Schuster S.C."/>
        </authorList>
    </citation>
    <scope>NUCLEOTIDE SEQUENCE [LARGE SCALE GENOMIC DNA]</scope>
</reference>
<feature type="compositionally biased region" description="Basic and acidic residues" evidence="14">
    <location>
        <begin position="19"/>
        <end position="52"/>
    </location>
</feature>
<organism evidence="16 17">
    <name type="scientific">Sarcophilus harrisii</name>
    <name type="common">Tasmanian devil</name>
    <name type="synonym">Sarcophilus laniarius</name>
    <dbReference type="NCBI Taxonomy" id="9305"/>
    <lineage>
        <taxon>Eukaryota</taxon>
        <taxon>Metazoa</taxon>
        <taxon>Chordata</taxon>
        <taxon>Craniata</taxon>
        <taxon>Vertebrata</taxon>
        <taxon>Euteleostomi</taxon>
        <taxon>Mammalia</taxon>
        <taxon>Metatheria</taxon>
        <taxon>Dasyuromorphia</taxon>
        <taxon>Dasyuridae</taxon>
        <taxon>Sarcophilus</taxon>
    </lineage>
</organism>
<dbReference type="AlphaFoldDB" id="A0A7N4PJV4"/>
<keyword evidence="9 13" id="KW-0175">Coiled coil</keyword>
<evidence type="ECO:0000256" key="2">
    <source>
        <dbReference type="ARBA" id="ARBA00004574"/>
    </source>
</evidence>
<keyword evidence="11" id="KW-0234">DNA repair</keyword>
<comment type="similarity">
    <text evidence="3">Belongs to the SMC family. SMC6 subfamily.</text>
</comment>
<evidence type="ECO:0000256" key="1">
    <source>
        <dbReference type="ARBA" id="ARBA00004123"/>
    </source>
</evidence>
<dbReference type="GO" id="GO:0000724">
    <property type="term" value="P:double-strand break repair via homologous recombination"/>
    <property type="evidence" value="ECO:0007669"/>
    <property type="project" value="TreeGrafter"/>
</dbReference>
<evidence type="ECO:0000256" key="11">
    <source>
        <dbReference type="ARBA" id="ARBA00023204"/>
    </source>
</evidence>